<proteinExistence type="predicted"/>
<feature type="transmembrane region" description="Helical" evidence="2">
    <location>
        <begin position="91"/>
        <end position="110"/>
    </location>
</feature>
<name>A0A1V2H0M0_9PROT</name>
<feature type="transmembrane region" description="Helical" evidence="2">
    <location>
        <begin position="6"/>
        <end position="30"/>
    </location>
</feature>
<dbReference type="Proteomes" id="UP000188879">
    <property type="component" value="Unassembled WGS sequence"/>
</dbReference>
<feature type="region of interest" description="Disordered" evidence="1">
    <location>
        <begin position="114"/>
        <end position="141"/>
    </location>
</feature>
<dbReference type="RefSeq" id="WP_076958275.1">
    <property type="nucleotide sequence ID" value="NZ_MLCO01000153.1"/>
</dbReference>
<keyword evidence="2" id="KW-0812">Transmembrane</keyword>
<keyword evidence="2" id="KW-0472">Membrane</keyword>
<dbReference type="EMBL" id="MLCO01000153">
    <property type="protein sequence ID" value="ONG51801.1"/>
    <property type="molecule type" value="Genomic_DNA"/>
</dbReference>
<evidence type="ECO:0000313" key="4">
    <source>
        <dbReference type="Proteomes" id="UP000188879"/>
    </source>
</evidence>
<protein>
    <submittedName>
        <fullName evidence="3">Uncharacterized protein</fullName>
    </submittedName>
</protein>
<keyword evidence="4" id="KW-1185">Reference proteome</keyword>
<gene>
    <name evidence="3" type="ORF">BKE38_15660</name>
</gene>
<accession>A0A1V2H0M0</accession>
<comment type="caution">
    <text evidence="3">The sequence shown here is derived from an EMBL/GenBank/DDBJ whole genome shotgun (WGS) entry which is preliminary data.</text>
</comment>
<evidence type="ECO:0000256" key="1">
    <source>
        <dbReference type="SAM" id="MobiDB-lite"/>
    </source>
</evidence>
<reference evidence="3 4" key="1">
    <citation type="submission" date="2016-10" db="EMBL/GenBank/DDBJ databases">
        <title>Draft Genome sequence of Roseomonas sp. strain M3.</title>
        <authorList>
            <person name="Subhash Y."/>
            <person name="Lee S."/>
        </authorList>
    </citation>
    <scope>NUCLEOTIDE SEQUENCE [LARGE SCALE GENOMIC DNA]</scope>
    <source>
        <strain evidence="3 4">M3</strain>
    </source>
</reference>
<evidence type="ECO:0000256" key="2">
    <source>
        <dbReference type="SAM" id="Phobius"/>
    </source>
</evidence>
<feature type="transmembrane region" description="Helical" evidence="2">
    <location>
        <begin position="37"/>
        <end position="57"/>
    </location>
</feature>
<dbReference type="OrthoDB" id="769710at2"/>
<evidence type="ECO:0000313" key="3">
    <source>
        <dbReference type="EMBL" id="ONG51801.1"/>
    </source>
</evidence>
<keyword evidence="2" id="KW-1133">Transmembrane helix</keyword>
<sequence>MIIWQGWGILTVLILGGVPAAGMAALFAVLGPKPAPLTFSIVVMLMVLLGGLANWWVGRRLNGGPGRELIDARTGQRVILRPRHSLFWIPMQYWSVLSLLAALGFGIAAAGQLGREAPRPPGGPTATSTPKAPPGTTERQI</sequence>
<dbReference type="AlphaFoldDB" id="A0A1V2H0M0"/>
<organism evidence="3 4">
    <name type="scientific">Teichococcus deserti</name>
    <dbReference type="NCBI Taxonomy" id="1817963"/>
    <lineage>
        <taxon>Bacteria</taxon>
        <taxon>Pseudomonadati</taxon>
        <taxon>Pseudomonadota</taxon>
        <taxon>Alphaproteobacteria</taxon>
        <taxon>Acetobacterales</taxon>
        <taxon>Roseomonadaceae</taxon>
        <taxon>Roseomonas</taxon>
    </lineage>
</organism>